<dbReference type="VEuPathDB" id="VectorBase:CSON005487"/>
<dbReference type="AlphaFoldDB" id="A0A336L658"/>
<feature type="domain" description="BEACH" evidence="2">
    <location>
        <begin position="1"/>
        <end position="142"/>
    </location>
</feature>
<sequence>MTNMSDFKELIPEFFDTSKSDFLINKKKINFGHKWDGSVVNDIQLPPWAKNSASTFIQILRSALESNYVSANINHWIDLIFGYKQRGEEAVKSDNLFYHLCYEGSINLSNVTDLAARHALEVQILEFGQIPKQIFTTPHPQKLIHAKLHAVSCSVESFAVELIKSFTSFKDSILSLFYSENILISTGKDGNIKCFNIKENTQIRNVQVSTYPISACARFLNSTHIICSSWNNSILIYSLDYGRICGEFEAHDDSITCLKGIENGIQKYIISGSQDCYVKIWQWRNDQAINKRTSLIDCLAVDDKINCLDATFQDQQIIILIGCTNGEVIMWDVSIHKHFELKVKKILKNDEECIQLRVHPNDSIDYILTIKTPQYNLIATGGLDDKNTCLKIWRILKKN</sequence>
<dbReference type="SMART" id="SM01026">
    <property type="entry name" value="Beach"/>
    <property type="match status" value="1"/>
</dbReference>
<dbReference type="SUPFAM" id="SSF50978">
    <property type="entry name" value="WD40 repeat-like"/>
    <property type="match status" value="1"/>
</dbReference>
<dbReference type="InterPro" id="IPR050865">
    <property type="entry name" value="BEACH_Domain"/>
</dbReference>
<reference evidence="4" key="2">
    <citation type="submission" date="2018-07" db="EMBL/GenBank/DDBJ databases">
        <authorList>
            <person name="Quirk P.G."/>
            <person name="Krulwich T.A."/>
        </authorList>
    </citation>
    <scope>NUCLEOTIDE SEQUENCE</scope>
</reference>
<dbReference type="InterPro" id="IPR036322">
    <property type="entry name" value="WD40_repeat_dom_sf"/>
</dbReference>
<evidence type="ECO:0000259" key="2">
    <source>
        <dbReference type="PROSITE" id="PS50197"/>
    </source>
</evidence>
<keyword evidence="1" id="KW-0853">WD repeat</keyword>
<dbReference type="Pfam" id="PF02138">
    <property type="entry name" value="Beach"/>
    <property type="match status" value="1"/>
</dbReference>
<dbReference type="PROSITE" id="PS50082">
    <property type="entry name" value="WD_REPEATS_2"/>
    <property type="match status" value="1"/>
</dbReference>
<dbReference type="OMA" id="SIFWHEN"/>
<organism evidence="3">
    <name type="scientific">Culicoides sonorensis</name>
    <name type="common">Biting midge</name>
    <dbReference type="NCBI Taxonomy" id="179676"/>
    <lineage>
        <taxon>Eukaryota</taxon>
        <taxon>Metazoa</taxon>
        <taxon>Ecdysozoa</taxon>
        <taxon>Arthropoda</taxon>
        <taxon>Hexapoda</taxon>
        <taxon>Insecta</taxon>
        <taxon>Pterygota</taxon>
        <taxon>Neoptera</taxon>
        <taxon>Endopterygota</taxon>
        <taxon>Diptera</taxon>
        <taxon>Nematocera</taxon>
        <taxon>Chironomoidea</taxon>
        <taxon>Ceratopogonidae</taxon>
        <taxon>Ceratopogoninae</taxon>
        <taxon>Culicoides</taxon>
        <taxon>Monoculicoides</taxon>
    </lineage>
</organism>
<dbReference type="Pfam" id="PF00400">
    <property type="entry name" value="WD40"/>
    <property type="match status" value="1"/>
</dbReference>
<proteinExistence type="predicted"/>
<dbReference type="EMBL" id="UFQT01002167">
    <property type="protein sequence ID" value="SSX32830.1"/>
    <property type="molecule type" value="Genomic_DNA"/>
</dbReference>
<dbReference type="Gene3D" id="1.10.1540.10">
    <property type="entry name" value="BEACH domain"/>
    <property type="match status" value="1"/>
</dbReference>
<dbReference type="PROSITE" id="PS50197">
    <property type="entry name" value="BEACH"/>
    <property type="match status" value="1"/>
</dbReference>
<reference evidence="3" key="1">
    <citation type="submission" date="2018-04" db="EMBL/GenBank/DDBJ databases">
        <authorList>
            <person name="Go L.Y."/>
            <person name="Mitchell J.A."/>
        </authorList>
    </citation>
    <scope>NUCLEOTIDE SEQUENCE</scope>
    <source>
        <tissue evidence="3">Whole organism</tissue>
    </source>
</reference>
<dbReference type="PANTHER" id="PTHR13743:SF123">
    <property type="entry name" value="PROTEIN FAN"/>
    <property type="match status" value="1"/>
</dbReference>
<dbReference type="PANTHER" id="PTHR13743">
    <property type="entry name" value="BEIGE/BEACH-RELATED"/>
    <property type="match status" value="1"/>
</dbReference>
<evidence type="ECO:0000313" key="3">
    <source>
        <dbReference type="EMBL" id="SSX13396.1"/>
    </source>
</evidence>
<dbReference type="SUPFAM" id="SSF81837">
    <property type="entry name" value="BEACH domain"/>
    <property type="match status" value="1"/>
</dbReference>
<evidence type="ECO:0000256" key="1">
    <source>
        <dbReference type="PROSITE-ProRule" id="PRU00221"/>
    </source>
</evidence>
<dbReference type="SMART" id="SM00320">
    <property type="entry name" value="WD40"/>
    <property type="match status" value="5"/>
</dbReference>
<gene>
    <name evidence="3" type="primary">CSON005487</name>
</gene>
<protein>
    <submittedName>
        <fullName evidence="3">CSON005487 protein</fullName>
    </submittedName>
</protein>
<dbReference type="Gene3D" id="2.130.10.10">
    <property type="entry name" value="YVTN repeat-like/Quinoprotein amine dehydrogenase"/>
    <property type="match status" value="1"/>
</dbReference>
<feature type="repeat" description="WD" evidence="1">
    <location>
        <begin position="248"/>
        <end position="291"/>
    </location>
</feature>
<dbReference type="EMBL" id="UFQS01002167">
    <property type="protein sequence ID" value="SSX13396.1"/>
    <property type="molecule type" value="Genomic_DNA"/>
</dbReference>
<evidence type="ECO:0000313" key="4">
    <source>
        <dbReference type="EMBL" id="SSX32830.1"/>
    </source>
</evidence>
<dbReference type="InterPro" id="IPR001680">
    <property type="entry name" value="WD40_rpt"/>
</dbReference>
<dbReference type="InterPro" id="IPR036372">
    <property type="entry name" value="BEACH_dom_sf"/>
</dbReference>
<dbReference type="InterPro" id="IPR000409">
    <property type="entry name" value="BEACH_dom"/>
</dbReference>
<name>A0A336L658_CULSO</name>
<dbReference type="InterPro" id="IPR015943">
    <property type="entry name" value="WD40/YVTN_repeat-like_dom_sf"/>
</dbReference>
<accession>A0A336L658</accession>